<dbReference type="GO" id="GO:0071949">
    <property type="term" value="F:FAD binding"/>
    <property type="evidence" value="ECO:0007669"/>
    <property type="project" value="InterPro"/>
</dbReference>
<dbReference type="EMBL" id="CP046172">
    <property type="protein sequence ID" value="QIS09492.1"/>
    <property type="molecule type" value="Genomic_DNA"/>
</dbReference>
<keyword evidence="1" id="KW-0560">Oxidoreductase</keyword>
<dbReference type="AlphaFoldDB" id="A0A6G9Y8F0"/>
<proteinExistence type="predicted"/>
<dbReference type="RefSeq" id="WP_167472587.1">
    <property type="nucleotide sequence ID" value="NZ_CP046172.1"/>
</dbReference>
<evidence type="ECO:0000313" key="5">
    <source>
        <dbReference type="Proteomes" id="UP000503540"/>
    </source>
</evidence>
<accession>A0A6G9Y8F0</accession>
<sequence length="411" mass="44591">MKKALIIGGGIAGPVTAMALQKAGLEPVIYEAYHEVAGEQLGAYLTVAVNGLQALSQIDVDPVVTGVGHPTDTLSFFTSANKHIADVPVGGTLPDGTVTHSVKRRDLYRALTDEAVRRGIRFEFDKRMVDARPTPDGGVLVTFADGSSATADLLIGADGIRSRTREIIDPTAPKAHFLGIYGLGGFVTDRTLYKKFGLRIGDYNMVVGKQTFFGYHVAPDGEIWWFTNIPATKELSREELAASRPGDWRERLVELVGVDDTPAARIVAATGDETFVPAFNQYDMPSVQKWHNDNMVIVGDAAHAVASSSGQGVSLAVEDAVVLAQCLRDIPDTAKALAAFEASRRERVERIVRHGAATSAARSSTNAVGRWVFRQLMPIFLRKAAKQGIGSIQWMYQHRVHWDETPVPASR</sequence>
<dbReference type="InterPro" id="IPR036188">
    <property type="entry name" value="FAD/NAD-bd_sf"/>
</dbReference>
<evidence type="ECO:0000313" key="4">
    <source>
        <dbReference type="EMBL" id="QIS09492.1"/>
    </source>
</evidence>
<dbReference type="SUPFAM" id="SSF51905">
    <property type="entry name" value="FAD/NAD(P)-binding domain"/>
    <property type="match status" value="1"/>
</dbReference>
<dbReference type="InterPro" id="IPR002938">
    <property type="entry name" value="FAD-bd"/>
</dbReference>
<dbReference type="Gene3D" id="3.50.50.60">
    <property type="entry name" value="FAD/NAD(P)-binding domain"/>
    <property type="match status" value="1"/>
</dbReference>
<dbReference type="PANTHER" id="PTHR13789:SF309">
    <property type="entry name" value="PUTATIVE (AFU_ORTHOLOGUE AFUA_6G14510)-RELATED"/>
    <property type="match status" value="1"/>
</dbReference>
<gene>
    <name evidence="4" type="ORF">F5544_07950</name>
</gene>
<reference evidence="4 5" key="1">
    <citation type="journal article" date="2019" name="ACS Chem. Biol.">
        <title>Identification and Mobilization of a Cryptic Antibiotic Biosynthesis Gene Locus from a Human-Pathogenic Nocardia Isolate.</title>
        <authorList>
            <person name="Herisse M."/>
            <person name="Ishida K."/>
            <person name="Porter J.L."/>
            <person name="Howden B."/>
            <person name="Hertweck C."/>
            <person name="Stinear T.P."/>
            <person name="Pidot S.J."/>
        </authorList>
    </citation>
    <scope>NUCLEOTIDE SEQUENCE [LARGE SCALE GENOMIC DNA]</scope>
    <source>
        <strain evidence="4 5">AUSMDU00012717</strain>
    </source>
</reference>
<evidence type="ECO:0000256" key="2">
    <source>
        <dbReference type="ARBA" id="ARBA00023033"/>
    </source>
</evidence>
<keyword evidence="5" id="KW-1185">Reference proteome</keyword>
<dbReference type="Pfam" id="PF01494">
    <property type="entry name" value="FAD_binding_3"/>
    <property type="match status" value="1"/>
</dbReference>
<evidence type="ECO:0000256" key="1">
    <source>
        <dbReference type="ARBA" id="ARBA00023002"/>
    </source>
</evidence>
<name>A0A6G9Y8F0_9NOCA</name>
<dbReference type="InterPro" id="IPR050493">
    <property type="entry name" value="FAD-dep_Monooxygenase_BioMet"/>
</dbReference>
<dbReference type="KEGG" id="nah:F5544_07950"/>
<organism evidence="4 5">
    <name type="scientific">Nocardia arthritidis</name>
    <dbReference type="NCBI Taxonomy" id="228602"/>
    <lineage>
        <taxon>Bacteria</taxon>
        <taxon>Bacillati</taxon>
        <taxon>Actinomycetota</taxon>
        <taxon>Actinomycetes</taxon>
        <taxon>Mycobacteriales</taxon>
        <taxon>Nocardiaceae</taxon>
        <taxon>Nocardia</taxon>
    </lineage>
</organism>
<dbReference type="PRINTS" id="PR00420">
    <property type="entry name" value="RNGMNOXGNASE"/>
</dbReference>
<keyword evidence="2 4" id="KW-0503">Monooxygenase</keyword>
<dbReference type="Proteomes" id="UP000503540">
    <property type="component" value="Chromosome"/>
</dbReference>
<feature type="domain" description="FAD-binding" evidence="3">
    <location>
        <begin position="3"/>
        <end position="353"/>
    </location>
</feature>
<protein>
    <submittedName>
        <fullName evidence="4">FAD-dependent monooxygenase</fullName>
    </submittedName>
</protein>
<dbReference type="GO" id="GO:0004497">
    <property type="term" value="F:monooxygenase activity"/>
    <property type="evidence" value="ECO:0007669"/>
    <property type="project" value="UniProtKB-KW"/>
</dbReference>
<dbReference type="PANTHER" id="PTHR13789">
    <property type="entry name" value="MONOOXYGENASE"/>
    <property type="match status" value="1"/>
</dbReference>
<evidence type="ECO:0000259" key="3">
    <source>
        <dbReference type="Pfam" id="PF01494"/>
    </source>
</evidence>